<reference evidence="2 3" key="1">
    <citation type="submission" date="2024-09" db="EMBL/GenBank/DDBJ databases">
        <authorList>
            <person name="Sun Q."/>
            <person name="Mori K."/>
        </authorList>
    </citation>
    <scope>NUCLEOTIDE SEQUENCE [LARGE SCALE GENOMIC DNA]</scope>
    <source>
        <strain evidence="2 3">NCAIM B.01794</strain>
    </source>
</reference>
<gene>
    <name evidence="1" type="ORF">ACFFGX_01530</name>
    <name evidence="2" type="ORF">ACFFGX_01565</name>
</gene>
<accession>A0ABV6SFN8</accession>
<dbReference type="EMBL" id="JBHLSS010000005">
    <property type="protein sequence ID" value="MFC0708335.1"/>
    <property type="molecule type" value="Genomic_DNA"/>
</dbReference>
<name>A0ABV6SFN8_AZOPA</name>
<sequence length="62" mass="6893">MSEITVFEMLAPEAQAEVMALAKDLGWALEDAAIEYLRVGRSMATVRSLEQMRRKAPVLNLA</sequence>
<evidence type="ECO:0000313" key="3">
    <source>
        <dbReference type="Proteomes" id="UP001589891"/>
    </source>
</evidence>
<proteinExistence type="predicted"/>
<dbReference type="EMBL" id="JBHLSS010000006">
    <property type="protein sequence ID" value="MFC0708342.1"/>
    <property type="molecule type" value="Genomic_DNA"/>
</dbReference>
<feature type="non-terminal residue" evidence="2">
    <location>
        <position position="62"/>
    </location>
</feature>
<keyword evidence="3" id="KW-1185">Reference proteome</keyword>
<comment type="caution">
    <text evidence="2">The sequence shown here is derived from an EMBL/GenBank/DDBJ whole genome shotgun (WGS) entry which is preliminary data.</text>
</comment>
<organism evidence="2 3">
    <name type="scientific">Azorhizophilus paspali</name>
    <name type="common">Azotobacter paspali</name>
    <dbReference type="NCBI Taxonomy" id="69963"/>
    <lineage>
        <taxon>Bacteria</taxon>
        <taxon>Pseudomonadati</taxon>
        <taxon>Pseudomonadota</taxon>
        <taxon>Gammaproteobacteria</taxon>
        <taxon>Pseudomonadales</taxon>
        <taxon>Pseudomonadaceae</taxon>
        <taxon>Azorhizophilus</taxon>
    </lineage>
</organism>
<dbReference type="RefSeq" id="WP_376942209.1">
    <property type="nucleotide sequence ID" value="NZ_JBHLSS010000005.1"/>
</dbReference>
<dbReference type="Proteomes" id="UP001589891">
    <property type="component" value="Unassembled WGS sequence"/>
</dbReference>
<evidence type="ECO:0000313" key="2">
    <source>
        <dbReference type="EMBL" id="MFC0708342.1"/>
    </source>
</evidence>
<evidence type="ECO:0000313" key="1">
    <source>
        <dbReference type="EMBL" id="MFC0708335.1"/>
    </source>
</evidence>
<protein>
    <submittedName>
        <fullName evidence="2">Uncharacterized protein</fullName>
    </submittedName>
</protein>